<comment type="caution">
    <text evidence="1">The sequence shown here is derived from an EMBL/GenBank/DDBJ whole genome shotgun (WGS) entry which is preliminary data.</text>
</comment>
<accession>A0ABP7CJH7</accession>
<dbReference type="EMBL" id="BAABEO010000019">
    <property type="protein sequence ID" value="GAA3689486.1"/>
    <property type="molecule type" value="Genomic_DNA"/>
</dbReference>
<reference evidence="2" key="1">
    <citation type="journal article" date="2019" name="Int. J. Syst. Evol. Microbiol.">
        <title>The Global Catalogue of Microorganisms (GCM) 10K type strain sequencing project: providing services to taxonomists for standard genome sequencing and annotation.</title>
        <authorList>
            <consortium name="The Broad Institute Genomics Platform"/>
            <consortium name="The Broad Institute Genome Sequencing Center for Infectious Disease"/>
            <person name="Wu L."/>
            <person name="Ma J."/>
        </authorList>
    </citation>
    <scope>NUCLEOTIDE SEQUENCE [LARGE SCALE GENOMIC DNA]</scope>
    <source>
        <strain evidence="2">JCM 30742</strain>
    </source>
</reference>
<evidence type="ECO:0000313" key="2">
    <source>
        <dbReference type="Proteomes" id="UP001500752"/>
    </source>
</evidence>
<dbReference type="Proteomes" id="UP001500752">
    <property type="component" value="Unassembled WGS sequence"/>
</dbReference>
<evidence type="ECO:0008006" key="3">
    <source>
        <dbReference type="Google" id="ProtNLM"/>
    </source>
</evidence>
<sequence>MKLSHIPLRLSAGAFILNSGLSKRKLDREGAAGLQSMASSVFPALGRMEPEKFGKLLSYGETALGASLLLPILPSRLAGLGLVAFSGSLLAMYRKTPGMTLEGSIRPTPEGIGLAKDVWLLGMGLALLLDRKIPKAATAALAAAAAPVAAAAPAAAQP</sequence>
<gene>
    <name evidence="1" type="ORF">GCM10023081_28670</name>
</gene>
<name>A0ABP7CJH7_9MICC</name>
<proteinExistence type="predicted"/>
<organism evidence="1 2">
    <name type="scientific">Arthrobacter ginkgonis</name>
    <dbReference type="NCBI Taxonomy" id="1630594"/>
    <lineage>
        <taxon>Bacteria</taxon>
        <taxon>Bacillati</taxon>
        <taxon>Actinomycetota</taxon>
        <taxon>Actinomycetes</taxon>
        <taxon>Micrococcales</taxon>
        <taxon>Micrococcaceae</taxon>
        <taxon>Arthrobacter</taxon>
    </lineage>
</organism>
<evidence type="ECO:0000313" key="1">
    <source>
        <dbReference type="EMBL" id="GAA3689486.1"/>
    </source>
</evidence>
<dbReference type="RefSeq" id="WP_345151724.1">
    <property type="nucleotide sequence ID" value="NZ_BAABEO010000019.1"/>
</dbReference>
<protein>
    <recommendedName>
        <fullName evidence="3">DoxX family protein</fullName>
    </recommendedName>
</protein>
<keyword evidence="2" id="KW-1185">Reference proteome</keyword>